<dbReference type="EMBL" id="LFZW01000001">
    <property type="protein sequence ID" value="KMY49614.1"/>
    <property type="molecule type" value="Genomic_DNA"/>
</dbReference>
<dbReference type="AlphaFoldDB" id="A0A0K9GSF0"/>
<dbReference type="Proteomes" id="UP000037146">
    <property type="component" value="Unassembled WGS sequence"/>
</dbReference>
<gene>
    <name evidence="1" type="ORF">AC625_08720</name>
</gene>
<protein>
    <submittedName>
        <fullName evidence="1">Uncharacterized protein</fullName>
    </submittedName>
</protein>
<evidence type="ECO:0000313" key="2">
    <source>
        <dbReference type="Proteomes" id="UP000037146"/>
    </source>
</evidence>
<name>A0A0K9GSF0_9BACI</name>
<keyword evidence="2" id="KW-1185">Reference proteome</keyword>
<organism evidence="1 2">
    <name type="scientific">Peribacillus loiseleuriae</name>
    <dbReference type="NCBI Taxonomy" id="1679170"/>
    <lineage>
        <taxon>Bacteria</taxon>
        <taxon>Bacillati</taxon>
        <taxon>Bacillota</taxon>
        <taxon>Bacilli</taxon>
        <taxon>Bacillales</taxon>
        <taxon>Bacillaceae</taxon>
        <taxon>Peribacillus</taxon>
    </lineage>
</organism>
<reference evidence="2" key="1">
    <citation type="submission" date="2015-07" db="EMBL/GenBank/DDBJ databases">
        <title>Genome sequencing project for genomic taxonomy and phylogenomics of Bacillus-like bacteria.</title>
        <authorList>
            <person name="Liu B."/>
            <person name="Wang J."/>
            <person name="Zhu Y."/>
            <person name="Liu G."/>
            <person name="Chen Q."/>
            <person name="Chen Z."/>
            <person name="Lan J."/>
            <person name="Che J."/>
            <person name="Ge C."/>
            <person name="Shi H."/>
            <person name="Pan Z."/>
            <person name="Liu X."/>
        </authorList>
    </citation>
    <scope>NUCLEOTIDE SEQUENCE [LARGE SCALE GENOMIC DNA]</scope>
    <source>
        <strain evidence="2">FJAT-27997</strain>
    </source>
</reference>
<comment type="caution">
    <text evidence="1">The sequence shown here is derived from an EMBL/GenBank/DDBJ whole genome shotgun (WGS) entry which is preliminary data.</text>
</comment>
<dbReference type="RefSeq" id="WP_049680951.1">
    <property type="nucleotide sequence ID" value="NZ_LFZW01000001.1"/>
</dbReference>
<sequence>MFEKVSERLGVNIDKVILHKDETEKCKLKRALKKEIFKEKTRIAMIKRSNQENYEALKRLDDQYAV</sequence>
<evidence type="ECO:0000313" key="1">
    <source>
        <dbReference type="EMBL" id="KMY49614.1"/>
    </source>
</evidence>
<dbReference type="PATRIC" id="fig|1679170.3.peg.1882"/>
<proteinExistence type="predicted"/>
<accession>A0A0K9GSF0</accession>